<dbReference type="AlphaFoldDB" id="A0A8X6XWQ5"/>
<proteinExistence type="predicted"/>
<reference evidence="1" key="1">
    <citation type="submission" date="2020-08" db="EMBL/GenBank/DDBJ databases">
        <title>Multicomponent nature underlies the extraordinary mechanical properties of spider dragline silk.</title>
        <authorList>
            <person name="Kono N."/>
            <person name="Nakamura H."/>
            <person name="Mori M."/>
            <person name="Yoshida Y."/>
            <person name="Ohtoshi R."/>
            <person name="Malay A.D."/>
            <person name="Moran D.A.P."/>
            <person name="Tomita M."/>
            <person name="Numata K."/>
            <person name="Arakawa K."/>
        </authorList>
    </citation>
    <scope>NUCLEOTIDE SEQUENCE</scope>
</reference>
<keyword evidence="2" id="KW-1185">Reference proteome</keyword>
<evidence type="ECO:0000313" key="2">
    <source>
        <dbReference type="Proteomes" id="UP000886998"/>
    </source>
</evidence>
<gene>
    <name evidence="1" type="primary">unc-22_5</name>
    <name evidence="1" type="ORF">TNIN_218581</name>
</gene>
<evidence type="ECO:0000313" key="1">
    <source>
        <dbReference type="EMBL" id="GFY59995.1"/>
    </source>
</evidence>
<sequence>MKEELTLRNVKKSCLLTSAKKKKLSLRNVKKMLIDISDEKETESQKCEKELLIDISVEKETDSQKCEKSCLLISTMKKLTLRNVKKSCLLTSMMKKKPNSLLVSLSNSLETASDLLFPDDPTSRDKVVFRTDSSEDFEGLLSICSVPIRTWKPAMSVLPIRRHIQVADGLQKPVLPNPLDYSSVNSQRMLLENSSENEKVFENIYELDSELKSKHNLELLSELEDEPLLNIKSEPKNIPNAKSLTLSEEANKIPPENNATYPDWLCRVSPYFVSNPETTGQEKNTDLDFEAGEEIEEVKPAKAYFCEYDIKQKSVQELLHLAEEVERSFSQKAEQIESLECILQEELFSLEKDLKVWLAKYIKARTI</sequence>
<protein>
    <submittedName>
        <fullName evidence="1">Twitchin</fullName>
    </submittedName>
</protein>
<accession>A0A8X6XWQ5</accession>
<organism evidence="1 2">
    <name type="scientific">Trichonephila inaurata madagascariensis</name>
    <dbReference type="NCBI Taxonomy" id="2747483"/>
    <lineage>
        <taxon>Eukaryota</taxon>
        <taxon>Metazoa</taxon>
        <taxon>Ecdysozoa</taxon>
        <taxon>Arthropoda</taxon>
        <taxon>Chelicerata</taxon>
        <taxon>Arachnida</taxon>
        <taxon>Araneae</taxon>
        <taxon>Araneomorphae</taxon>
        <taxon>Entelegynae</taxon>
        <taxon>Araneoidea</taxon>
        <taxon>Nephilidae</taxon>
        <taxon>Trichonephila</taxon>
        <taxon>Trichonephila inaurata</taxon>
    </lineage>
</organism>
<comment type="caution">
    <text evidence="1">The sequence shown here is derived from an EMBL/GenBank/DDBJ whole genome shotgun (WGS) entry which is preliminary data.</text>
</comment>
<dbReference type="EMBL" id="BMAV01012933">
    <property type="protein sequence ID" value="GFY59995.1"/>
    <property type="molecule type" value="Genomic_DNA"/>
</dbReference>
<dbReference type="Proteomes" id="UP000886998">
    <property type="component" value="Unassembled WGS sequence"/>
</dbReference>
<name>A0A8X6XWQ5_9ARAC</name>